<accession>A0A0P0Z2D1</accession>
<reference evidence="2" key="1">
    <citation type="journal article" date="2015" name="Proc. Natl. Acad. Sci. U.S.A.">
        <title>Bacterial clade with the ribosomal RNA operon on a small plasmid rather than the chromosome.</title>
        <authorList>
            <person name="Anda M."/>
            <person name="Ohtsubo Y."/>
            <person name="Okubo T."/>
            <person name="Sugawara M."/>
            <person name="Nagata Y."/>
            <person name="Tsuda M."/>
            <person name="Minamisawa K."/>
            <person name="Mitsui H."/>
        </authorList>
    </citation>
    <scope>NUCLEOTIDE SEQUENCE</scope>
    <source>
        <strain evidence="2">JCM 14755</strain>
    </source>
</reference>
<protein>
    <submittedName>
        <fullName evidence="2">Transglutaminase cysteine peptidase BTLCP</fullName>
    </submittedName>
</protein>
<dbReference type="RefSeq" id="WP_062226373.1">
    <property type="nucleotide sequence ID" value="NZ_BBWR01000002.1"/>
</dbReference>
<dbReference type="EMBL" id="LC066377">
    <property type="protein sequence ID" value="BAT28134.1"/>
    <property type="molecule type" value="Genomic_DNA"/>
</dbReference>
<proteinExistence type="predicted"/>
<sequence length="195" mass="21638">MKTILKTIATLIILATGAASAKADMPVTGPTSQPVGHYVFCQSYPDQCVPNAKVRKAPMNDATWRLLLEVNSVVNTSITPKTDMEMHGVPELWSYPETEGDCEDFALLKQFMLERAGLPRSALLITVVRQPNGEGHAVLTVRTDAGDYILDNLDERVLAWNDTPYRFLKRQSEGDWGQWAGIADDRDMMLVGSVR</sequence>
<dbReference type="Gene3D" id="3.10.620.30">
    <property type="match status" value="1"/>
</dbReference>
<feature type="signal peptide" evidence="1">
    <location>
        <begin position="1"/>
        <end position="21"/>
    </location>
</feature>
<keyword evidence="1" id="KW-0732">Signal</keyword>
<name>A0A0P0Z2D1_9HYPH</name>
<dbReference type="InterPro" id="IPR010319">
    <property type="entry name" value="Transglutaminase-like_Cys_pept"/>
</dbReference>
<evidence type="ECO:0000313" key="2">
    <source>
        <dbReference type="EMBL" id="BAT28134.1"/>
    </source>
</evidence>
<dbReference type="Pfam" id="PF06035">
    <property type="entry name" value="Peptidase_C93"/>
    <property type="match status" value="1"/>
</dbReference>
<evidence type="ECO:0000256" key="1">
    <source>
        <dbReference type="SAM" id="SignalP"/>
    </source>
</evidence>
<organism evidence="2">
    <name type="scientific">Aureimonas frigidaquae</name>
    <dbReference type="NCBI Taxonomy" id="424757"/>
    <lineage>
        <taxon>Bacteria</taxon>
        <taxon>Pseudomonadati</taxon>
        <taxon>Pseudomonadota</taxon>
        <taxon>Alphaproteobacteria</taxon>
        <taxon>Hyphomicrobiales</taxon>
        <taxon>Aurantimonadaceae</taxon>
        <taxon>Aureimonas</taxon>
    </lineage>
</organism>
<dbReference type="AlphaFoldDB" id="A0A0P0Z2D1"/>
<dbReference type="PANTHER" id="PTHR39327">
    <property type="match status" value="1"/>
</dbReference>
<dbReference type="PANTHER" id="PTHR39327:SF1">
    <property type="entry name" value="BLR5470 PROTEIN"/>
    <property type="match status" value="1"/>
</dbReference>
<feature type="chain" id="PRO_5006058014" evidence="1">
    <location>
        <begin position="22"/>
        <end position="195"/>
    </location>
</feature>